<proteinExistence type="predicted"/>
<dbReference type="InterPro" id="IPR016064">
    <property type="entry name" value="NAD/diacylglycerol_kinase_sf"/>
</dbReference>
<accession>A0A2P8FTL2</accession>
<keyword evidence="2" id="KW-0067">ATP-binding</keyword>
<keyword evidence="4" id="KW-0808">Transferase</keyword>
<keyword evidence="5" id="KW-1185">Reference proteome</keyword>
<evidence type="ECO:0000313" key="4">
    <source>
        <dbReference type="EMBL" id="PSL25070.1"/>
    </source>
</evidence>
<dbReference type="PANTHER" id="PTHR30492:SF0">
    <property type="entry name" value="METHYLGLYOXAL SYNTHASE"/>
    <property type="match status" value="1"/>
</dbReference>
<dbReference type="GO" id="GO:0019242">
    <property type="term" value="P:methylglyoxal biosynthetic process"/>
    <property type="evidence" value="ECO:0007669"/>
    <property type="project" value="InterPro"/>
</dbReference>
<evidence type="ECO:0000259" key="3">
    <source>
        <dbReference type="PROSITE" id="PS50146"/>
    </source>
</evidence>
<dbReference type="SMART" id="SM00046">
    <property type="entry name" value="DAGKc"/>
    <property type="match status" value="1"/>
</dbReference>
<evidence type="ECO:0000256" key="2">
    <source>
        <dbReference type="ARBA" id="ARBA00022840"/>
    </source>
</evidence>
<dbReference type="GO" id="GO:0016301">
    <property type="term" value="F:kinase activity"/>
    <property type="evidence" value="ECO:0007669"/>
    <property type="project" value="UniProtKB-KW"/>
</dbReference>
<dbReference type="InterPro" id="IPR005218">
    <property type="entry name" value="Diacylglycerol/lipid_kinase"/>
</dbReference>
<sequence>MPRFDRTVLLYNAQAGQSMSDAMISLTTPALAEESQAIELVQTNSPEEFTEACKQASETADVLFVVGGDGTIHLAVQALSTLENPPILGILPGGTCNDFARTLEIPLTLDEAAAALVRGDIKEIDTARINGNAFLNFAGIGVITDASSNIDPHLKERYGKLSYFMSGLRSLRQAEPFTATVEIDGITHLEEGVLVLVMNGKSIGTHTVPLPLIDPTDGLLDVFIIQSSSISAVREWFSLSQPEILTDELEHVTHYQGRRISIRTEQEMDVDTDGEIYLKTPVEIKIEPKKLKMLVPKPEEVDTF</sequence>
<dbReference type="NCBIfam" id="TIGR00147">
    <property type="entry name" value="YegS/Rv2252/BmrU family lipid kinase"/>
    <property type="match status" value="1"/>
</dbReference>
<name>A0A2P8FTL2_9BACL</name>
<dbReference type="PROSITE" id="PS50146">
    <property type="entry name" value="DAGK"/>
    <property type="match status" value="1"/>
</dbReference>
<dbReference type="AlphaFoldDB" id="A0A2P8FTL2"/>
<dbReference type="OrthoDB" id="142078at2"/>
<evidence type="ECO:0000313" key="5">
    <source>
        <dbReference type="Proteomes" id="UP000242682"/>
    </source>
</evidence>
<dbReference type="InterPro" id="IPR045540">
    <property type="entry name" value="YegS/DAGK_C"/>
</dbReference>
<dbReference type="SUPFAM" id="SSF111331">
    <property type="entry name" value="NAD kinase/diacylglycerol kinase-like"/>
    <property type="match status" value="1"/>
</dbReference>
<dbReference type="InterPro" id="IPR004363">
    <property type="entry name" value="Methylgl_synth"/>
</dbReference>
<evidence type="ECO:0000256" key="1">
    <source>
        <dbReference type="ARBA" id="ARBA00022741"/>
    </source>
</evidence>
<comment type="caution">
    <text evidence="4">The sequence shown here is derived from an EMBL/GenBank/DDBJ whole genome shotgun (WGS) entry which is preliminary data.</text>
</comment>
<dbReference type="Gene3D" id="2.60.200.40">
    <property type="match status" value="1"/>
</dbReference>
<dbReference type="RefSeq" id="WP_106534857.1">
    <property type="nucleotide sequence ID" value="NZ_PYAT01000022.1"/>
</dbReference>
<dbReference type="GO" id="GO:0005524">
    <property type="term" value="F:ATP binding"/>
    <property type="evidence" value="ECO:0007669"/>
    <property type="project" value="UniProtKB-KW"/>
</dbReference>
<keyword evidence="4" id="KW-0418">Kinase</keyword>
<dbReference type="Pfam" id="PF19279">
    <property type="entry name" value="YegS_C"/>
    <property type="match status" value="1"/>
</dbReference>
<dbReference type="EMBL" id="PYAT01000022">
    <property type="protein sequence ID" value="PSL25070.1"/>
    <property type="molecule type" value="Genomic_DNA"/>
</dbReference>
<dbReference type="Proteomes" id="UP000242682">
    <property type="component" value="Unassembled WGS sequence"/>
</dbReference>
<dbReference type="InterPro" id="IPR001206">
    <property type="entry name" value="Diacylglycerol_kinase_cat_dom"/>
</dbReference>
<keyword evidence="1" id="KW-0547">Nucleotide-binding</keyword>
<dbReference type="Pfam" id="PF00781">
    <property type="entry name" value="DAGK_cat"/>
    <property type="match status" value="1"/>
</dbReference>
<organism evidence="4 5">
    <name type="scientific">Planomicrobium soli</name>
    <dbReference type="NCBI Taxonomy" id="1176648"/>
    <lineage>
        <taxon>Bacteria</taxon>
        <taxon>Bacillati</taxon>
        <taxon>Bacillota</taxon>
        <taxon>Bacilli</taxon>
        <taxon>Bacillales</taxon>
        <taxon>Caryophanaceae</taxon>
        <taxon>Planomicrobium</taxon>
    </lineage>
</organism>
<gene>
    <name evidence="4" type="ORF">B0H99_12221</name>
</gene>
<reference evidence="4 5" key="1">
    <citation type="submission" date="2018-03" db="EMBL/GenBank/DDBJ databases">
        <title>Genomic Encyclopedia of Type Strains, Phase III (KMG-III): the genomes of soil and plant-associated and newly described type strains.</title>
        <authorList>
            <person name="Whitman W."/>
        </authorList>
    </citation>
    <scope>NUCLEOTIDE SEQUENCE [LARGE SCALE GENOMIC DNA]</scope>
    <source>
        <strain evidence="4 5">CGMCC 1.12259</strain>
    </source>
</reference>
<dbReference type="GO" id="GO:0008929">
    <property type="term" value="F:methylglyoxal synthase activity"/>
    <property type="evidence" value="ECO:0007669"/>
    <property type="project" value="InterPro"/>
</dbReference>
<dbReference type="PANTHER" id="PTHR30492">
    <property type="entry name" value="METHYLGLYOXAL SYNTHASE"/>
    <property type="match status" value="1"/>
</dbReference>
<feature type="domain" description="DAGKc" evidence="3">
    <location>
        <begin position="2"/>
        <end position="133"/>
    </location>
</feature>
<dbReference type="GO" id="GO:0005829">
    <property type="term" value="C:cytosol"/>
    <property type="evidence" value="ECO:0007669"/>
    <property type="project" value="TreeGrafter"/>
</dbReference>
<dbReference type="InterPro" id="IPR017438">
    <property type="entry name" value="ATP-NAD_kinase_N"/>
</dbReference>
<dbReference type="Gene3D" id="3.40.50.10330">
    <property type="entry name" value="Probable inorganic polyphosphate/atp-NAD kinase, domain 1"/>
    <property type="match status" value="1"/>
</dbReference>
<dbReference type="GO" id="GO:0008654">
    <property type="term" value="P:phospholipid biosynthetic process"/>
    <property type="evidence" value="ECO:0007669"/>
    <property type="project" value="InterPro"/>
</dbReference>
<protein>
    <submittedName>
        <fullName evidence="4">YegS/Rv2252/BmrU family lipid kinase</fullName>
    </submittedName>
</protein>